<proteinExistence type="predicted"/>
<evidence type="ECO:0008006" key="4">
    <source>
        <dbReference type="Google" id="ProtNLM"/>
    </source>
</evidence>
<reference evidence="2" key="1">
    <citation type="submission" date="2022-02" db="EMBL/GenBank/DDBJ databases">
        <title>The genetically variable rfb locus in Leptospira is a mobile cassette and a molecular signature of serovar identity.</title>
        <authorList>
            <person name="Nieves C."/>
            <person name="Vincent A.T."/>
            <person name="Zarantonelli L."/>
            <person name="Picardeau M."/>
            <person name="Veyrier F.J."/>
            <person name="Buschiazzo A."/>
        </authorList>
    </citation>
    <scope>NUCLEOTIDE SEQUENCE</scope>
    <source>
        <strain evidence="2">IP1512017</strain>
    </source>
</reference>
<name>A0AAE9GC39_9LEPT</name>
<feature type="transmembrane region" description="Helical" evidence="1">
    <location>
        <begin position="12"/>
        <end position="29"/>
    </location>
</feature>
<protein>
    <recommendedName>
        <fullName evidence="4">Sigma factor regulatory protein, FecR/PupR family</fullName>
    </recommendedName>
</protein>
<gene>
    <name evidence="2" type="ORF">MAL03_04145</name>
</gene>
<keyword evidence="1" id="KW-0472">Membrane</keyword>
<dbReference type="EMBL" id="CP091957">
    <property type="protein sequence ID" value="UOG57364.1"/>
    <property type="molecule type" value="Genomic_DNA"/>
</dbReference>
<dbReference type="AlphaFoldDB" id="A0AAE9GC39"/>
<evidence type="ECO:0000313" key="3">
    <source>
        <dbReference type="Proteomes" id="UP000829829"/>
    </source>
</evidence>
<sequence length="531" mass="60699">MNLYSKFNKEILVGTLSLLVLGGSLFLFWKEGTVDFGKREAVGNITFKYRTAQRKFSDHMIWQDVEQNFPIFNQDSVRTDELSEAIITLKSGTKFELDPRSMIVIHLKEEEELLKLEEGSVKIQTDHSMSLVSGKNVLKSGNEQGIFRITRNENNAEDVMESTKGNLRWIGSEGKVGLIQEGENVRVVKDTVIPIRQEWKLLEPLDNDRIFPETGEAKIGFRWKSDSLFVGLLEISLNRNFNSLIFKKEIKGDFTEDSFPEGIYYWRIVSSDRKKISEVRKFRILPNPPVALLFPLKNTTLEGTELQSFRWKPSQLATGYILEISQSSDFKSELKQITVFKTSISIPLSVGKYHWRVKTFSNLSGMSSVSEVRSFSVEDVKYIISSETTSIEKTIQKEKVQSTEQKENISKDNFNRNKLEITPKLVYPIQGGTVDMTGRNSIVFRWKHNSNSKAEKWNLNLYGKNGESIFKRSVSGESFRLTDLSVLDVGQFRWALIQDGNESNQSKAEFTIVLREDLATPETKTTGKKGE</sequence>
<evidence type="ECO:0000256" key="1">
    <source>
        <dbReference type="SAM" id="Phobius"/>
    </source>
</evidence>
<dbReference type="RefSeq" id="WP_243815731.1">
    <property type="nucleotide sequence ID" value="NZ_CP091928.1"/>
</dbReference>
<organism evidence="2 3">
    <name type="scientific">Leptospira noguchii</name>
    <dbReference type="NCBI Taxonomy" id="28182"/>
    <lineage>
        <taxon>Bacteria</taxon>
        <taxon>Pseudomonadati</taxon>
        <taxon>Spirochaetota</taxon>
        <taxon>Spirochaetia</taxon>
        <taxon>Leptospirales</taxon>
        <taxon>Leptospiraceae</taxon>
        <taxon>Leptospira</taxon>
    </lineage>
</organism>
<dbReference type="Gene3D" id="2.60.40.10">
    <property type="entry name" value="Immunoglobulins"/>
    <property type="match status" value="1"/>
</dbReference>
<keyword evidence="1" id="KW-0812">Transmembrane</keyword>
<dbReference type="InterPro" id="IPR013783">
    <property type="entry name" value="Ig-like_fold"/>
</dbReference>
<evidence type="ECO:0000313" key="2">
    <source>
        <dbReference type="EMBL" id="UOG57364.1"/>
    </source>
</evidence>
<dbReference type="Proteomes" id="UP000829829">
    <property type="component" value="Chromosome 1"/>
</dbReference>
<accession>A0AAE9GC39</accession>
<keyword evidence="1" id="KW-1133">Transmembrane helix</keyword>